<accession>A0ABU3QTE8</accession>
<proteinExistence type="predicted"/>
<reference evidence="2 3" key="1">
    <citation type="submission" date="2023-09" db="EMBL/GenBank/DDBJ databases">
        <title>Streptomyces sp. nov.: A antagonism against Alternaria gaisen Producing Streptochlin, Isolated from Tamarix root soil.</title>
        <authorList>
            <person name="Chen Y."/>
        </authorList>
    </citation>
    <scope>NUCLEOTIDE SEQUENCE [LARGE SCALE GENOMIC DNA]</scope>
    <source>
        <strain evidence="2 3">TRM76323</strain>
    </source>
</reference>
<protein>
    <submittedName>
        <fullName evidence="2">Uncharacterized protein</fullName>
    </submittedName>
</protein>
<dbReference type="RefSeq" id="WP_315881133.1">
    <property type="nucleotide sequence ID" value="NZ_JAWCTQ010000055.1"/>
</dbReference>
<evidence type="ECO:0000256" key="1">
    <source>
        <dbReference type="SAM" id="MobiDB-lite"/>
    </source>
</evidence>
<evidence type="ECO:0000313" key="3">
    <source>
        <dbReference type="Proteomes" id="UP001250181"/>
    </source>
</evidence>
<gene>
    <name evidence="2" type="ORF">RND61_28955</name>
</gene>
<dbReference type="Proteomes" id="UP001250181">
    <property type="component" value="Unassembled WGS sequence"/>
</dbReference>
<feature type="compositionally biased region" description="Polar residues" evidence="1">
    <location>
        <begin position="1"/>
        <end position="11"/>
    </location>
</feature>
<organism evidence="2 3">
    <name type="scientific">Streptomyces tamarix</name>
    <dbReference type="NCBI Taxonomy" id="3078565"/>
    <lineage>
        <taxon>Bacteria</taxon>
        <taxon>Bacillati</taxon>
        <taxon>Actinomycetota</taxon>
        <taxon>Actinomycetes</taxon>
        <taxon>Kitasatosporales</taxon>
        <taxon>Streptomycetaceae</taxon>
        <taxon>Streptomyces</taxon>
    </lineage>
</organism>
<name>A0ABU3QTE8_9ACTN</name>
<dbReference type="EMBL" id="JAWCTQ010000055">
    <property type="protein sequence ID" value="MDT9686070.1"/>
    <property type="molecule type" value="Genomic_DNA"/>
</dbReference>
<evidence type="ECO:0000313" key="2">
    <source>
        <dbReference type="EMBL" id="MDT9686070.1"/>
    </source>
</evidence>
<sequence length="154" mass="15928">MKTISASSGRQSGRVPRGGLGAGEVVSGRQAELLLGEGRHPDADWIGRELLAQGKSPARARRATVMDGPCAVALALSQDTPRILAGDFLQRPVEVVVSCLRGAAITLLSLPGAPVTAGLKAAAAGVSFGWGRVPGRRGWVLAPATVWIRSAFHC</sequence>
<keyword evidence="3" id="KW-1185">Reference proteome</keyword>
<comment type="caution">
    <text evidence="2">The sequence shown here is derived from an EMBL/GenBank/DDBJ whole genome shotgun (WGS) entry which is preliminary data.</text>
</comment>
<feature type="region of interest" description="Disordered" evidence="1">
    <location>
        <begin position="1"/>
        <end position="22"/>
    </location>
</feature>